<dbReference type="AlphaFoldDB" id="A0A6G1JC08"/>
<sequence>MLSNPRYTINLLVFTCSLSGGAVSTIHSITSCTDPLVHDGSNGQTRTLHQQIHQTRRVGLLCITRSRTKCSFSNIFPMPCSAQTSQTHSVTPRHTNALFHPWTSHGNQQPTESTPHKTRRADTLPNPPQRPPNKPNQGTRPPSKT</sequence>
<feature type="compositionally biased region" description="Pro residues" evidence="1">
    <location>
        <begin position="125"/>
        <end position="134"/>
    </location>
</feature>
<evidence type="ECO:0000256" key="2">
    <source>
        <dbReference type="SAM" id="SignalP"/>
    </source>
</evidence>
<evidence type="ECO:0000313" key="4">
    <source>
        <dbReference type="Proteomes" id="UP000799291"/>
    </source>
</evidence>
<evidence type="ECO:0000313" key="3">
    <source>
        <dbReference type="EMBL" id="KAF2687669.1"/>
    </source>
</evidence>
<feature type="compositionally biased region" description="Polar residues" evidence="1">
    <location>
        <begin position="104"/>
        <end position="113"/>
    </location>
</feature>
<dbReference type="Proteomes" id="UP000799291">
    <property type="component" value="Unassembled WGS sequence"/>
</dbReference>
<keyword evidence="2" id="KW-0732">Signal</keyword>
<reference evidence="3" key="1">
    <citation type="journal article" date="2020" name="Stud. Mycol.">
        <title>101 Dothideomycetes genomes: a test case for predicting lifestyles and emergence of pathogens.</title>
        <authorList>
            <person name="Haridas S."/>
            <person name="Albert R."/>
            <person name="Binder M."/>
            <person name="Bloem J."/>
            <person name="Labutti K."/>
            <person name="Salamov A."/>
            <person name="Andreopoulos B."/>
            <person name="Baker S."/>
            <person name="Barry K."/>
            <person name="Bills G."/>
            <person name="Bluhm B."/>
            <person name="Cannon C."/>
            <person name="Castanera R."/>
            <person name="Culley D."/>
            <person name="Daum C."/>
            <person name="Ezra D."/>
            <person name="Gonzalez J."/>
            <person name="Henrissat B."/>
            <person name="Kuo A."/>
            <person name="Liang C."/>
            <person name="Lipzen A."/>
            <person name="Lutzoni F."/>
            <person name="Magnuson J."/>
            <person name="Mondo S."/>
            <person name="Nolan M."/>
            <person name="Ohm R."/>
            <person name="Pangilinan J."/>
            <person name="Park H.-J."/>
            <person name="Ramirez L."/>
            <person name="Alfaro M."/>
            <person name="Sun H."/>
            <person name="Tritt A."/>
            <person name="Yoshinaga Y."/>
            <person name="Zwiers L.-H."/>
            <person name="Turgeon B."/>
            <person name="Goodwin S."/>
            <person name="Spatafora J."/>
            <person name="Crous P."/>
            <person name="Grigoriev I."/>
        </authorList>
    </citation>
    <scope>NUCLEOTIDE SEQUENCE</scope>
    <source>
        <strain evidence="3">CBS 122367</strain>
    </source>
</reference>
<feature type="region of interest" description="Disordered" evidence="1">
    <location>
        <begin position="82"/>
        <end position="145"/>
    </location>
</feature>
<name>A0A6G1JC08_9PLEO</name>
<accession>A0A6G1JC08</accession>
<proteinExistence type="predicted"/>
<evidence type="ECO:0008006" key="5">
    <source>
        <dbReference type="Google" id="ProtNLM"/>
    </source>
</evidence>
<dbReference type="EMBL" id="MU005574">
    <property type="protein sequence ID" value="KAF2687669.1"/>
    <property type="molecule type" value="Genomic_DNA"/>
</dbReference>
<gene>
    <name evidence="3" type="ORF">K458DRAFT_167946</name>
</gene>
<evidence type="ECO:0000256" key="1">
    <source>
        <dbReference type="SAM" id="MobiDB-lite"/>
    </source>
</evidence>
<dbReference type="PROSITE" id="PS51257">
    <property type="entry name" value="PROKAR_LIPOPROTEIN"/>
    <property type="match status" value="1"/>
</dbReference>
<protein>
    <recommendedName>
        <fullName evidence="5">Secreted protein</fullName>
    </recommendedName>
</protein>
<feature type="signal peptide" evidence="2">
    <location>
        <begin position="1"/>
        <end position="24"/>
    </location>
</feature>
<keyword evidence="4" id="KW-1185">Reference proteome</keyword>
<feature type="chain" id="PRO_5026341870" description="Secreted protein" evidence="2">
    <location>
        <begin position="25"/>
        <end position="145"/>
    </location>
</feature>
<organism evidence="3 4">
    <name type="scientific">Lentithecium fluviatile CBS 122367</name>
    <dbReference type="NCBI Taxonomy" id="1168545"/>
    <lineage>
        <taxon>Eukaryota</taxon>
        <taxon>Fungi</taxon>
        <taxon>Dikarya</taxon>
        <taxon>Ascomycota</taxon>
        <taxon>Pezizomycotina</taxon>
        <taxon>Dothideomycetes</taxon>
        <taxon>Pleosporomycetidae</taxon>
        <taxon>Pleosporales</taxon>
        <taxon>Massarineae</taxon>
        <taxon>Lentitheciaceae</taxon>
        <taxon>Lentithecium</taxon>
    </lineage>
</organism>
<feature type="compositionally biased region" description="Polar residues" evidence="1">
    <location>
        <begin position="82"/>
        <end position="94"/>
    </location>
</feature>